<gene>
    <name evidence="4" type="ORF">HELGO_WM22073</name>
</gene>
<evidence type="ECO:0000259" key="3">
    <source>
        <dbReference type="Pfam" id="PF23598"/>
    </source>
</evidence>
<dbReference type="InterPro" id="IPR001611">
    <property type="entry name" value="Leu-rich_rpt"/>
</dbReference>
<dbReference type="InterPro" id="IPR050216">
    <property type="entry name" value="LRR_domain-containing"/>
</dbReference>
<evidence type="ECO:0000313" key="4">
    <source>
        <dbReference type="EMBL" id="CAA6828060.1"/>
    </source>
</evidence>
<dbReference type="PROSITE" id="PS51450">
    <property type="entry name" value="LRR"/>
    <property type="match status" value="1"/>
</dbReference>
<dbReference type="SMART" id="SM00369">
    <property type="entry name" value="LRR_TYP"/>
    <property type="match status" value="4"/>
</dbReference>
<dbReference type="InterPro" id="IPR032675">
    <property type="entry name" value="LRR_dom_sf"/>
</dbReference>
<protein>
    <recommendedName>
        <fullName evidence="3">Disease resistance R13L4/SHOC-2-like LRR domain-containing protein</fullName>
    </recommendedName>
</protein>
<dbReference type="InterPro" id="IPR003591">
    <property type="entry name" value="Leu-rich_rpt_typical-subtyp"/>
</dbReference>
<keyword evidence="1" id="KW-0433">Leucine-rich repeat</keyword>
<evidence type="ECO:0000256" key="1">
    <source>
        <dbReference type="ARBA" id="ARBA00022614"/>
    </source>
</evidence>
<dbReference type="PANTHER" id="PTHR48051:SF1">
    <property type="entry name" value="RAS SUPPRESSOR PROTEIN 1"/>
    <property type="match status" value="1"/>
</dbReference>
<sequence length="521" mass="58927">MPNFNPSELQNLSDLLLSSDEMNTTLAFEIIGGNNVGMELVSELFAIYKMSNEFKNKNKAADLLKKLNSEEINEAMDRKSYLDGYASRNKIKDYCKGTPLDPMKLALALYNKYGKGLQYLVSELDSPALSTLLKSFIQGQNAFVLEGKQITKIPKELLQFTALEKLVLTDNQIKTLPKGISNLSKLKALHLHENKIKKLPKSINKLKELEFLDISRNDLQEIPATIVECTKLKHLNLGYSRFGKQFPTVIFDIPNLETLDLSWVTGGYSIDMPEGFSKLKKLTSLIFSDSSTTSFFPNFPRFTSLTGTAEHPIDTNTLALAKRAYEQNKEAIEYLFKHAESDYITSMLKDLMDGDKLVFDVAVFLDRLPKETKDCGIKELHLTYRYSTLNTGFWDSLAHLSDLEVLVLGDDIRPTSSWENVMSEQVTHLTKLRILDTNQFGFTKIPASIGNLTNLEELNLSLNVEETEIPESIQELKKLKKLHIGIKMMPSMSEKEEAKILSDRAAKYQKIFPNCAVSCSR</sequence>
<dbReference type="Pfam" id="PF23598">
    <property type="entry name" value="LRR_14"/>
    <property type="match status" value="1"/>
</dbReference>
<dbReference type="SUPFAM" id="SSF52058">
    <property type="entry name" value="L domain-like"/>
    <property type="match status" value="1"/>
</dbReference>
<dbReference type="EMBL" id="CACVAQ010000420">
    <property type="protein sequence ID" value="CAA6828060.1"/>
    <property type="molecule type" value="Genomic_DNA"/>
</dbReference>
<organism evidence="4">
    <name type="scientific">uncultured Aureispira sp</name>
    <dbReference type="NCBI Taxonomy" id="1331704"/>
    <lineage>
        <taxon>Bacteria</taxon>
        <taxon>Pseudomonadati</taxon>
        <taxon>Bacteroidota</taxon>
        <taxon>Saprospiria</taxon>
        <taxon>Saprospirales</taxon>
        <taxon>Saprospiraceae</taxon>
        <taxon>Aureispira</taxon>
        <taxon>environmental samples</taxon>
    </lineage>
</organism>
<name>A0A6S6UID6_9BACT</name>
<dbReference type="PANTHER" id="PTHR48051">
    <property type="match status" value="1"/>
</dbReference>
<accession>A0A6S6UID6</accession>
<keyword evidence="2" id="KW-0677">Repeat</keyword>
<dbReference type="InterPro" id="IPR055414">
    <property type="entry name" value="LRR_R13L4/SHOC2-like"/>
</dbReference>
<dbReference type="SUPFAM" id="SSF52047">
    <property type="entry name" value="RNI-like"/>
    <property type="match status" value="1"/>
</dbReference>
<dbReference type="AlphaFoldDB" id="A0A6S6UID6"/>
<feature type="domain" description="Disease resistance R13L4/SHOC-2-like LRR" evidence="3">
    <location>
        <begin position="179"/>
        <end position="285"/>
    </location>
</feature>
<reference evidence="4" key="1">
    <citation type="submission" date="2020-01" db="EMBL/GenBank/DDBJ databases">
        <authorList>
            <person name="Meier V. D."/>
            <person name="Meier V D."/>
        </authorList>
    </citation>
    <scope>NUCLEOTIDE SEQUENCE</scope>
    <source>
        <strain evidence="4">HLG_WM_MAG_10</strain>
    </source>
</reference>
<dbReference type="GO" id="GO:0005737">
    <property type="term" value="C:cytoplasm"/>
    <property type="evidence" value="ECO:0007669"/>
    <property type="project" value="TreeGrafter"/>
</dbReference>
<dbReference type="Gene3D" id="3.80.10.10">
    <property type="entry name" value="Ribonuclease Inhibitor"/>
    <property type="match status" value="2"/>
</dbReference>
<evidence type="ECO:0000256" key="2">
    <source>
        <dbReference type="ARBA" id="ARBA00022737"/>
    </source>
</evidence>
<proteinExistence type="predicted"/>